<name>A0ABP6QFJ9_9ACTN</name>
<dbReference type="InterPro" id="IPR003615">
    <property type="entry name" value="HNH_nuc"/>
</dbReference>
<dbReference type="Proteomes" id="UP001501237">
    <property type="component" value="Unassembled WGS sequence"/>
</dbReference>
<evidence type="ECO:0000313" key="3">
    <source>
        <dbReference type="Proteomes" id="UP001501237"/>
    </source>
</evidence>
<proteinExistence type="predicted"/>
<sequence>MAPLEIEHIEDWAKVKEHTFENMIVLCANCHGRKASGSRSLDRAALKQYKANLGLINQRYSSAEQRLLEYLAAHLDVETMSLPAGMSWLFDYLVRDGVIEIEQFRGPITWGMFQSENFGMDQARLTEAGKAVVRGLAEAQPLN</sequence>
<dbReference type="Gene3D" id="1.10.30.50">
    <property type="match status" value="1"/>
</dbReference>
<dbReference type="Pfam" id="PF01844">
    <property type="entry name" value="HNH"/>
    <property type="match status" value="1"/>
</dbReference>
<organism evidence="2 3">
    <name type="scientific">Actinocorallia longicatena</name>
    <dbReference type="NCBI Taxonomy" id="111803"/>
    <lineage>
        <taxon>Bacteria</taxon>
        <taxon>Bacillati</taxon>
        <taxon>Actinomycetota</taxon>
        <taxon>Actinomycetes</taxon>
        <taxon>Streptosporangiales</taxon>
        <taxon>Thermomonosporaceae</taxon>
        <taxon>Actinocorallia</taxon>
    </lineage>
</organism>
<keyword evidence="3" id="KW-1185">Reference proteome</keyword>
<feature type="domain" description="HNH" evidence="1">
    <location>
        <begin position="4"/>
        <end position="35"/>
    </location>
</feature>
<evidence type="ECO:0000313" key="2">
    <source>
        <dbReference type="EMBL" id="GAA3224417.1"/>
    </source>
</evidence>
<dbReference type="CDD" id="cd00085">
    <property type="entry name" value="HNHc"/>
    <property type="match status" value="1"/>
</dbReference>
<dbReference type="EMBL" id="BAAAUV010000014">
    <property type="protein sequence ID" value="GAA3224417.1"/>
    <property type="molecule type" value="Genomic_DNA"/>
</dbReference>
<reference evidence="3" key="1">
    <citation type="journal article" date="2019" name="Int. J. Syst. Evol. Microbiol.">
        <title>The Global Catalogue of Microorganisms (GCM) 10K type strain sequencing project: providing services to taxonomists for standard genome sequencing and annotation.</title>
        <authorList>
            <consortium name="The Broad Institute Genomics Platform"/>
            <consortium name="The Broad Institute Genome Sequencing Center for Infectious Disease"/>
            <person name="Wu L."/>
            <person name="Ma J."/>
        </authorList>
    </citation>
    <scope>NUCLEOTIDE SEQUENCE [LARGE SCALE GENOMIC DNA]</scope>
    <source>
        <strain evidence="3">JCM 9377</strain>
    </source>
</reference>
<accession>A0ABP6QFJ9</accession>
<gene>
    <name evidence="2" type="ORF">GCM10010468_51420</name>
</gene>
<evidence type="ECO:0000259" key="1">
    <source>
        <dbReference type="Pfam" id="PF01844"/>
    </source>
</evidence>
<comment type="caution">
    <text evidence="2">The sequence shown here is derived from an EMBL/GenBank/DDBJ whole genome shotgun (WGS) entry which is preliminary data.</text>
</comment>
<protein>
    <recommendedName>
        <fullName evidence="1">HNH domain-containing protein</fullName>
    </recommendedName>
</protein>
<dbReference type="InterPro" id="IPR002711">
    <property type="entry name" value="HNH"/>
</dbReference>